<name>A0A6J5J310_9BURK</name>
<organism evidence="3 4">
    <name type="scientific">Burkholderia aenigmatica</name>
    <dbReference type="NCBI Taxonomy" id="2015348"/>
    <lineage>
        <taxon>Bacteria</taxon>
        <taxon>Pseudomonadati</taxon>
        <taxon>Pseudomonadota</taxon>
        <taxon>Betaproteobacteria</taxon>
        <taxon>Burkholderiales</taxon>
        <taxon>Burkholderiaceae</taxon>
        <taxon>Burkholderia</taxon>
        <taxon>Burkholderia cepacia complex</taxon>
    </lineage>
</organism>
<evidence type="ECO:0000313" key="4">
    <source>
        <dbReference type="Proteomes" id="UP000494301"/>
    </source>
</evidence>
<accession>A0A6J5J310</accession>
<protein>
    <submittedName>
        <fullName evidence="3">Gamma-aminobutyraldehyde dehydrogenase</fullName>
    </submittedName>
</protein>
<dbReference type="Proteomes" id="UP000494301">
    <property type="component" value="Unassembled WGS sequence"/>
</dbReference>
<evidence type="ECO:0000259" key="2">
    <source>
        <dbReference type="Pfam" id="PF00171"/>
    </source>
</evidence>
<dbReference type="EMBL" id="CABWIL020000012">
    <property type="protein sequence ID" value="CAB3965980.1"/>
    <property type="molecule type" value="Genomic_DNA"/>
</dbReference>
<dbReference type="GO" id="GO:0016620">
    <property type="term" value="F:oxidoreductase activity, acting on the aldehyde or oxo group of donors, NAD or NADP as acceptor"/>
    <property type="evidence" value="ECO:0007669"/>
    <property type="project" value="InterPro"/>
</dbReference>
<dbReference type="Gene3D" id="3.40.605.10">
    <property type="entry name" value="Aldehyde Dehydrogenase, Chain A, domain 1"/>
    <property type="match status" value="1"/>
</dbReference>
<evidence type="ECO:0000256" key="1">
    <source>
        <dbReference type="ARBA" id="ARBA00023002"/>
    </source>
</evidence>
<keyword evidence="1" id="KW-0560">Oxidoreductase</keyword>
<proteinExistence type="predicted"/>
<gene>
    <name evidence="3" type="ORF">BLA3211_03693</name>
</gene>
<sequence length="56" mass="6300">MRASAELQYGCTWVNRHFNLILEMPHGGMKISGYGTDSSMYALEDHSCVRHVTIAN</sequence>
<dbReference type="InterPro" id="IPR016163">
    <property type="entry name" value="Ald_DH_C"/>
</dbReference>
<dbReference type="InterPro" id="IPR016161">
    <property type="entry name" value="Ald_DH/histidinol_DH"/>
</dbReference>
<dbReference type="InterPro" id="IPR015590">
    <property type="entry name" value="Aldehyde_DH_dom"/>
</dbReference>
<feature type="domain" description="Aldehyde dehydrogenase" evidence="2">
    <location>
        <begin position="2"/>
        <end position="52"/>
    </location>
</feature>
<dbReference type="Pfam" id="PF00171">
    <property type="entry name" value="Aldedh"/>
    <property type="match status" value="1"/>
</dbReference>
<dbReference type="AlphaFoldDB" id="A0A6J5J310"/>
<reference evidence="3 4" key="1">
    <citation type="submission" date="2020-04" db="EMBL/GenBank/DDBJ databases">
        <authorList>
            <person name="Depoorter E."/>
        </authorList>
    </citation>
    <scope>NUCLEOTIDE SEQUENCE [LARGE SCALE GENOMIC DNA]</scope>
    <source>
        <strain evidence="3 4">BCC0217</strain>
    </source>
</reference>
<dbReference type="Gene3D" id="3.40.309.10">
    <property type="entry name" value="Aldehyde Dehydrogenase, Chain A, domain 2"/>
    <property type="match status" value="1"/>
</dbReference>
<dbReference type="SUPFAM" id="SSF53720">
    <property type="entry name" value="ALDH-like"/>
    <property type="match status" value="1"/>
</dbReference>
<evidence type="ECO:0000313" key="3">
    <source>
        <dbReference type="EMBL" id="CAB3965980.1"/>
    </source>
</evidence>
<dbReference type="InterPro" id="IPR016162">
    <property type="entry name" value="Ald_DH_N"/>
</dbReference>